<dbReference type="CDD" id="cd07067">
    <property type="entry name" value="HP_PGM_like"/>
    <property type="match status" value="1"/>
</dbReference>
<accession>A0A7K3WGA2</accession>
<dbReference type="EMBL" id="JAAGWK010000022">
    <property type="protein sequence ID" value="NEL55437.1"/>
    <property type="molecule type" value="Genomic_DNA"/>
</dbReference>
<dbReference type="AlphaFoldDB" id="A0A7K3WGA2"/>
<dbReference type="Proteomes" id="UP000470470">
    <property type="component" value="Unassembled WGS sequence"/>
</dbReference>
<dbReference type="InterPro" id="IPR029033">
    <property type="entry name" value="His_PPase_superfam"/>
</dbReference>
<evidence type="ECO:0000313" key="4">
    <source>
        <dbReference type="Proteomes" id="UP000470470"/>
    </source>
</evidence>
<organism evidence="3 4">
    <name type="scientific">Goekera deserti</name>
    <dbReference type="NCBI Taxonomy" id="2497753"/>
    <lineage>
        <taxon>Bacteria</taxon>
        <taxon>Bacillati</taxon>
        <taxon>Actinomycetota</taxon>
        <taxon>Actinomycetes</taxon>
        <taxon>Geodermatophilales</taxon>
        <taxon>Geodermatophilaceae</taxon>
        <taxon>Goekera</taxon>
    </lineage>
</organism>
<proteinExistence type="predicted"/>
<dbReference type="InterPro" id="IPR013078">
    <property type="entry name" value="His_Pase_superF_clade-1"/>
</dbReference>
<dbReference type="SUPFAM" id="SSF53254">
    <property type="entry name" value="Phosphoglycerate mutase-like"/>
    <property type="match status" value="1"/>
</dbReference>
<name>A0A7K3WGA2_9ACTN</name>
<dbReference type="RefSeq" id="WP_152727369.1">
    <property type="nucleotide sequence ID" value="NZ_JAABOZ010000001.1"/>
</dbReference>
<keyword evidence="4" id="KW-1185">Reference proteome</keyword>
<dbReference type="PANTHER" id="PTHR48100">
    <property type="entry name" value="BROAD-SPECIFICITY PHOSPHATASE YOR283W-RELATED"/>
    <property type="match status" value="1"/>
</dbReference>
<comment type="caution">
    <text evidence="3">The sequence shown here is derived from an EMBL/GenBank/DDBJ whole genome shotgun (WGS) entry which is preliminary data.</text>
</comment>
<feature type="compositionally biased region" description="Pro residues" evidence="2">
    <location>
        <begin position="8"/>
        <end position="28"/>
    </location>
</feature>
<dbReference type="GO" id="GO:0005737">
    <property type="term" value="C:cytoplasm"/>
    <property type="evidence" value="ECO:0007669"/>
    <property type="project" value="TreeGrafter"/>
</dbReference>
<feature type="region of interest" description="Disordered" evidence="2">
    <location>
        <begin position="1"/>
        <end position="30"/>
    </location>
</feature>
<evidence type="ECO:0000313" key="3">
    <source>
        <dbReference type="EMBL" id="NEL55437.1"/>
    </source>
</evidence>
<sequence length="254" mass="27548">MTSAHPVPASPATPSPARRPPAPAPPPFSMHDTFLLSQPDGTELTLVRHGQQQVPTSPVFLPAEWVDPPLSAVGRRQAELVGQALAAQPVDLVATSHLSRARETAEQVARHHGLSPEVHEDLREVEVFRDLPDGTSPGDALPEPFWAGVRARFPLERRWDLVPFGEGSAELRQRVVSTIEGLLALHPGSNLVVVCHGGVVNAYLAHLLGVAEDMFFMPAHTSVSRVRRLGARRALHSLNERDHLTGAEPGLLTY</sequence>
<evidence type="ECO:0000256" key="1">
    <source>
        <dbReference type="PIRSR" id="PIRSR613078-2"/>
    </source>
</evidence>
<feature type="binding site" evidence="1">
    <location>
        <position position="100"/>
    </location>
    <ligand>
        <name>substrate</name>
    </ligand>
</feature>
<dbReference type="PANTHER" id="PTHR48100:SF1">
    <property type="entry name" value="HISTIDINE PHOSPHATASE FAMILY PROTEIN-RELATED"/>
    <property type="match status" value="1"/>
</dbReference>
<dbReference type="SMART" id="SM00855">
    <property type="entry name" value="PGAM"/>
    <property type="match status" value="1"/>
</dbReference>
<dbReference type="GO" id="GO:0016791">
    <property type="term" value="F:phosphatase activity"/>
    <property type="evidence" value="ECO:0007669"/>
    <property type="project" value="TreeGrafter"/>
</dbReference>
<evidence type="ECO:0000256" key="2">
    <source>
        <dbReference type="SAM" id="MobiDB-lite"/>
    </source>
</evidence>
<gene>
    <name evidence="3" type="ORF">G1H19_15720</name>
</gene>
<dbReference type="Pfam" id="PF00300">
    <property type="entry name" value="His_Phos_1"/>
    <property type="match status" value="1"/>
</dbReference>
<protein>
    <submittedName>
        <fullName evidence="3">Histidine phosphatase family protein</fullName>
    </submittedName>
</protein>
<reference evidence="3 4" key="1">
    <citation type="submission" date="2020-02" db="EMBL/GenBank/DDBJ databases">
        <title>The whole genome sequence of CPCC 205119.</title>
        <authorList>
            <person name="Jiang Z."/>
        </authorList>
    </citation>
    <scope>NUCLEOTIDE SEQUENCE [LARGE SCALE GENOMIC DNA]</scope>
    <source>
        <strain evidence="3 4">CPCC 205119</strain>
    </source>
</reference>
<dbReference type="Gene3D" id="3.40.50.1240">
    <property type="entry name" value="Phosphoglycerate mutase-like"/>
    <property type="match status" value="1"/>
</dbReference>
<dbReference type="InterPro" id="IPR050275">
    <property type="entry name" value="PGM_Phosphatase"/>
</dbReference>